<protein>
    <submittedName>
        <fullName evidence="3">FecR domain-containing protein</fullName>
    </submittedName>
</protein>
<dbReference type="AlphaFoldDB" id="A0A921H4W1"/>
<evidence type="ECO:0000259" key="1">
    <source>
        <dbReference type="Pfam" id="PF04773"/>
    </source>
</evidence>
<evidence type="ECO:0000313" key="3">
    <source>
        <dbReference type="EMBL" id="HJF70576.1"/>
    </source>
</evidence>
<feature type="domain" description="FecR protein" evidence="1">
    <location>
        <begin position="19"/>
        <end position="112"/>
    </location>
</feature>
<dbReference type="EMBL" id="DYVS01000121">
    <property type="protein sequence ID" value="HJF70576.1"/>
    <property type="molecule type" value="Genomic_DNA"/>
</dbReference>
<organism evidence="3 4">
    <name type="scientific">Butyricimonas virosa</name>
    <dbReference type="NCBI Taxonomy" id="544645"/>
    <lineage>
        <taxon>Bacteria</taxon>
        <taxon>Pseudomonadati</taxon>
        <taxon>Bacteroidota</taxon>
        <taxon>Bacteroidia</taxon>
        <taxon>Bacteroidales</taxon>
        <taxon>Odoribacteraceae</taxon>
        <taxon>Butyricimonas</taxon>
    </lineage>
</organism>
<dbReference type="InterPro" id="IPR012373">
    <property type="entry name" value="Ferrdict_sens_TM"/>
</dbReference>
<proteinExistence type="predicted"/>
<comment type="caution">
    <text evidence="3">The sequence shown here is derived from an EMBL/GenBank/DDBJ whole genome shotgun (WGS) entry which is preliminary data.</text>
</comment>
<name>A0A921H4W1_9BACT</name>
<reference evidence="3" key="2">
    <citation type="submission" date="2021-09" db="EMBL/GenBank/DDBJ databases">
        <authorList>
            <person name="Gilroy R."/>
        </authorList>
    </citation>
    <scope>NUCLEOTIDE SEQUENCE</scope>
    <source>
        <strain evidence="3">6966</strain>
    </source>
</reference>
<dbReference type="Gene3D" id="2.60.120.1440">
    <property type="match status" value="1"/>
</dbReference>
<dbReference type="Gene3D" id="3.55.50.30">
    <property type="match status" value="1"/>
</dbReference>
<dbReference type="PANTHER" id="PTHR30273">
    <property type="entry name" value="PERIPLASMIC SIGNAL SENSOR AND SIGMA FACTOR ACTIVATOR FECR-RELATED"/>
    <property type="match status" value="1"/>
</dbReference>
<feature type="domain" description="Protein FecR C-terminal" evidence="2">
    <location>
        <begin position="154"/>
        <end position="222"/>
    </location>
</feature>
<gene>
    <name evidence="3" type="ORF">K8V05_07460</name>
</gene>
<reference evidence="3" key="1">
    <citation type="journal article" date="2021" name="PeerJ">
        <title>Extensive microbial diversity within the chicken gut microbiome revealed by metagenomics and culture.</title>
        <authorList>
            <person name="Gilroy R."/>
            <person name="Ravi A."/>
            <person name="Getino M."/>
            <person name="Pursley I."/>
            <person name="Horton D.L."/>
            <person name="Alikhan N.F."/>
            <person name="Baker D."/>
            <person name="Gharbi K."/>
            <person name="Hall N."/>
            <person name="Watson M."/>
            <person name="Adriaenssens E.M."/>
            <person name="Foster-Nyarko E."/>
            <person name="Jarju S."/>
            <person name="Secka A."/>
            <person name="Antonio M."/>
            <person name="Oren A."/>
            <person name="Chaudhuri R.R."/>
            <person name="La Ragione R."/>
            <person name="Hildebrand F."/>
            <person name="Pallen M.J."/>
        </authorList>
    </citation>
    <scope>NUCLEOTIDE SEQUENCE</scope>
    <source>
        <strain evidence="3">6966</strain>
    </source>
</reference>
<dbReference type="Proteomes" id="UP000742098">
    <property type="component" value="Unassembled WGS sequence"/>
</dbReference>
<dbReference type="InterPro" id="IPR032508">
    <property type="entry name" value="FecR_C"/>
</dbReference>
<accession>A0A921H4W1</accession>
<dbReference type="PANTHER" id="PTHR30273:SF2">
    <property type="entry name" value="PROTEIN FECR"/>
    <property type="match status" value="1"/>
</dbReference>
<dbReference type="InterPro" id="IPR006860">
    <property type="entry name" value="FecR"/>
</dbReference>
<evidence type="ECO:0000259" key="2">
    <source>
        <dbReference type="Pfam" id="PF16344"/>
    </source>
</evidence>
<evidence type="ECO:0000313" key="4">
    <source>
        <dbReference type="Proteomes" id="UP000742098"/>
    </source>
</evidence>
<sequence>NFMKGDHPVVVDNSYNVIQIPRGGEYIVRLEDGTTVYLNSESELRIPVHFGKDERLVWLTGEAYFSVKHEKDRKFVVRTNKADIAVLGTEFGVRVYSGEDELLTTLVKGSVEVKSDHDIHRIVPGEQATVDNMGKIEVREVNVDEFVAWKSGRVVFVNARLEDIMDELQRWYDFNVFYSSPELKELRFTMDIMKYKEVSEIFELMEKIKKVSFSVNGNNVILK</sequence>
<feature type="non-terminal residue" evidence="3">
    <location>
        <position position="1"/>
    </location>
</feature>
<dbReference type="Pfam" id="PF04773">
    <property type="entry name" value="FecR"/>
    <property type="match status" value="1"/>
</dbReference>
<dbReference type="GO" id="GO:0016989">
    <property type="term" value="F:sigma factor antagonist activity"/>
    <property type="evidence" value="ECO:0007669"/>
    <property type="project" value="TreeGrafter"/>
</dbReference>
<dbReference type="Pfam" id="PF16344">
    <property type="entry name" value="FecR_C"/>
    <property type="match status" value="1"/>
</dbReference>